<feature type="domain" description="Histidine-specific methyltransferase SAM-dependent" evidence="4">
    <location>
        <begin position="50"/>
        <end position="356"/>
    </location>
</feature>
<name>A0A6G1G7X0_9PEZI</name>
<dbReference type="EMBL" id="ML975153">
    <property type="protein sequence ID" value="KAF1814158.1"/>
    <property type="molecule type" value="Genomic_DNA"/>
</dbReference>
<dbReference type="SUPFAM" id="SSF56436">
    <property type="entry name" value="C-type lectin-like"/>
    <property type="match status" value="1"/>
</dbReference>
<dbReference type="InterPro" id="IPR051128">
    <property type="entry name" value="EgtD_Methyltrsf_superfamily"/>
</dbReference>
<reference evidence="7" key="2">
    <citation type="submission" date="2020-04" db="EMBL/GenBank/DDBJ databases">
        <authorList>
            <consortium name="NCBI Genome Project"/>
        </authorList>
    </citation>
    <scope>NUCLEOTIDE SEQUENCE</scope>
    <source>
        <strain evidence="7">CBS 781.70</strain>
    </source>
</reference>
<evidence type="ECO:0000313" key="6">
    <source>
        <dbReference type="Proteomes" id="UP000504638"/>
    </source>
</evidence>
<organism evidence="5">
    <name type="scientific">Eremomyces bilateralis CBS 781.70</name>
    <dbReference type="NCBI Taxonomy" id="1392243"/>
    <lineage>
        <taxon>Eukaryota</taxon>
        <taxon>Fungi</taxon>
        <taxon>Dikarya</taxon>
        <taxon>Ascomycota</taxon>
        <taxon>Pezizomycotina</taxon>
        <taxon>Dothideomycetes</taxon>
        <taxon>Dothideomycetes incertae sedis</taxon>
        <taxon>Eremomycetales</taxon>
        <taxon>Eremomycetaceae</taxon>
        <taxon>Eremomyces</taxon>
    </lineage>
</organism>
<dbReference type="InterPro" id="IPR029063">
    <property type="entry name" value="SAM-dependent_MTases_sf"/>
</dbReference>
<evidence type="ECO:0000259" key="3">
    <source>
        <dbReference type="Pfam" id="PF03781"/>
    </source>
</evidence>
<evidence type="ECO:0000256" key="1">
    <source>
        <dbReference type="ARBA" id="ARBA00022603"/>
    </source>
</evidence>
<dbReference type="Proteomes" id="UP000504638">
    <property type="component" value="Unplaced"/>
</dbReference>
<feature type="domain" description="Sulfatase-modifying factor enzyme-like" evidence="3">
    <location>
        <begin position="574"/>
        <end position="867"/>
    </location>
</feature>
<dbReference type="InterPro" id="IPR017805">
    <property type="entry name" value="SAM_MeTrfase_EasF-type_put"/>
</dbReference>
<evidence type="ECO:0000256" key="2">
    <source>
        <dbReference type="ARBA" id="ARBA00022679"/>
    </source>
</evidence>
<dbReference type="RefSeq" id="XP_033535789.1">
    <property type="nucleotide sequence ID" value="XM_033674804.1"/>
</dbReference>
<accession>A0A6G1G7X0</accession>
<reference evidence="7" key="3">
    <citation type="submission" date="2025-04" db="UniProtKB">
        <authorList>
            <consortium name="RefSeq"/>
        </authorList>
    </citation>
    <scope>IDENTIFICATION</scope>
    <source>
        <strain evidence="7">CBS 781.70</strain>
    </source>
</reference>
<sequence length="868" mass="97428">MSPLLETIPASGPLEFQIPSKAIQLNVEEKAHHGPQIFEIRRGASEASIRNEILSGLDPTKVEKTLPTLLLYNEAGLKLFERITYLHEYYLTNAEIDVLESHADDIASRIKQDSVIVELGSGNLRKINILLQALERQEKNVDYFALDLDLSELQRTLSAVPQGSFRHVKLYGLHGTYDDGAEWLKSEAIRHRSKCVLSMGSSVGNFRHHEAAAFLQMFADSLVGGDSIIVGLDSCENPQKVYSAYNDTSGVTHQFILNGLLHANEILGEDAFSVADWRVIGEYVYDNRAGRHQAFLSPVKDVEVCGIHIKRDERVRIEESHKYSHDQLQELWQQAGLVSGASWMGKACEHGLHMATKPTFEFPLSKAEYASSAIPTWKDWGQLWAAWDTCLRGMVSEKDLYDKPIDLRNQCVFYLGHIPTFLDIHLTRSTGTPATEPKYFARIFERGIDPDVDNPEQCHSHSEIPNEWPAIELINRYQTAVRKRVEDLYVASAQKELPQIVQEALWLGFEHEAMHLETILYMLLQSKFVKPPPGVVEPNWEAQAMLAEQKAVPNTWFRIPEQDVSLGLNESSGAFGWDNEKPMRQCRVPSFTASARPITNLEYAQFLARNGVEGIPESWTAVGSNRTNGILSNGGSNGITNGVHSNGSAARDVPKAFIEDKLVKTVFGLVPLKYALHWPVMASYDELSACAAWMGGRIPTMVEVRSIYQYSEQMKEQVFENALDKAIPAVNSHLSNNGVQETPPSVTKLPKSAEFSSIDGFFVDLDHADVAFKHWNPVSVTQNGNHVRGQGELGGVWEWTSTPLVKHEGFQPMDVYPGYTADFFDGKHNVVLGGSWATHPRIAGRKTFINWYQRNYRFAWVGARVVRD</sequence>
<evidence type="ECO:0000259" key="4">
    <source>
        <dbReference type="Pfam" id="PF10017"/>
    </source>
</evidence>
<dbReference type="Gene3D" id="3.90.1580.10">
    <property type="entry name" value="paralog of FGE (formylglycine-generating enzyme)"/>
    <property type="match status" value="1"/>
</dbReference>
<dbReference type="NCBIfam" id="TIGR03439">
    <property type="entry name" value="methyl_EasF"/>
    <property type="match status" value="1"/>
</dbReference>
<dbReference type="Gene3D" id="3.40.50.150">
    <property type="entry name" value="Vaccinia Virus protein VP39"/>
    <property type="match status" value="1"/>
</dbReference>
<dbReference type="PANTHER" id="PTHR43397">
    <property type="entry name" value="ERGOTHIONEINE BIOSYNTHESIS PROTEIN 1"/>
    <property type="match status" value="1"/>
</dbReference>
<dbReference type="InterPro" id="IPR005532">
    <property type="entry name" value="SUMF_dom"/>
</dbReference>
<proteinExistence type="predicted"/>
<dbReference type="InterPro" id="IPR016187">
    <property type="entry name" value="CTDL_fold"/>
</dbReference>
<dbReference type="GO" id="GO:0008168">
    <property type="term" value="F:methyltransferase activity"/>
    <property type="evidence" value="ECO:0007669"/>
    <property type="project" value="UniProtKB-KW"/>
</dbReference>
<evidence type="ECO:0000313" key="7">
    <source>
        <dbReference type="RefSeq" id="XP_033535789.1"/>
    </source>
</evidence>
<reference evidence="5 7" key="1">
    <citation type="submission" date="2020-01" db="EMBL/GenBank/DDBJ databases">
        <authorList>
            <consortium name="DOE Joint Genome Institute"/>
            <person name="Haridas S."/>
            <person name="Albert R."/>
            <person name="Binder M."/>
            <person name="Bloem J."/>
            <person name="Labutti K."/>
            <person name="Salamov A."/>
            <person name="Andreopoulos B."/>
            <person name="Baker S.E."/>
            <person name="Barry K."/>
            <person name="Bills G."/>
            <person name="Bluhm B.H."/>
            <person name="Cannon C."/>
            <person name="Castanera R."/>
            <person name="Culley D.E."/>
            <person name="Daum C."/>
            <person name="Ezra D."/>
            <person name="Gonzalez J.B."/>
            <person name="Henrissat B."/>
            <person name="Kuo A."/>
            <person name="Liang C."/>
            <person name="Lipzen A."/>
            <person name="Lutzoni F."/>
            <person name="Magnuson J."/>
            <person name="Mondo S."/>
            <person name="Nolan M."/>
            <person name="Ohm R."/>
            <person name="Pangilinan J."/>
            <person name="Park H.-J."/>
            <person name="Ramirez L."/>
            <person name="Alfaro M."/>
            <person name="Sun H."/>
            <person name="Tritt A."/>
            <person name="Yoshinaga Y."/>
            <person name="Zwiers L.-H."/>
            <person name="Turgeon B.G."/>
            <person name="Goodwin S.B."/>
            <person name="Spatafora J.W."/>
            <person name="Crous P.W."/>
            <person name="Grigoriev I.V."/>
        </authorList>
    </citation>
    <scope>NUCLEOTIDE SEQUENCE</scope>
    <source>
        <strain evidence="5 7">CBS 781.70</strain>
    </source>
</reference>
<dbReference type="GO" id="GO:0032259">
    <property type="term" value="P:methylation"/>
    <property type="evidence" value="ECO:0007669"/>
    <property type="project" value="UniProtKB-KW"/>
</dbReference>
<dbReference type="InterPro" id="IPR042095">
    <property type="entry name" value="SUMF_sf"/>
</dbReference>
<gene>
    <name evidence="5 7" type="ORF">P152DRAFT_262529</name>
</gene>
<dbReference type="InterPro" id="IPR019257">
    <property type="entry name" value="MeTrfase_dom"/>
</dbReference>
<dbReference type="GeneID" id="54415374"/>
<keyword evidence="2" id="KW-0808">Transferase</keyword>
<dbReference type="OrthoDB" id="659at2759"/>
<keyword evidence="6" id="KW-1185">Reference proteome</keyword>
<dbReference type="Pfam" id="PF03781">
    <property type="entry name" value="FGE-sulfatase"/>
    <property type="match status" value="1"/>
</dbReference>
<dbReference type="Pfam" id="PF10017">
    <property type="entry name" value="Methyltransf_33"/>
    <property type="match status" value="1"/>
</dbReference>
<evidence type="ECO:0000313" key="5">
    <source>
        <dbReference type="EMBL" id="KAF1814158.1"/>
    </source>
</evidence>
<dbReference type="PANTHER" id="PTHR43397:SF1">
    <property type="entry name" value="ERGOTHIONEINE BIOSYNTHESIS PROTEIN 1"/>
    <property type="match status" value="1"/>
</dbReference>
<dbReference type="AlphaFoldDB" id="A0A6G1G7X0"/>
<protein>
    <submittedName>
        <fullName evidence="5 7">Uncharacterized protein</fullName>
    </submittedName>
</protein>
<keyword evidence="1" id="KW-0489">Methyltransferase</keyword>